<accession>A0A2W1N541</accession>
<name>A0A2W1N541_PAEXE</name>
<proteinExistence type="predicted"/>
<dbReference type="Gene3D" id="1.20.120.450">
    <property type="entry name" value="dinb family like domain"/>
    <property type="match status" value="1"/>
</dbReference>
<organism evidence="1 2">
    <name type="scientific">Paenibacillus xerothermodurans</name>
    <dbReference type="NCBI Taxonomy" id="1977292"/>
    <lineage>
        <taxon>Bacteria</taxon>
        <taxon>Bacillati</taxon>
        <taxon>Bacillota</taxon>
        <taxon>Bacilli</taxon>
        <taxon>Bacillales</taxon>
        <taxon>Paenibacillaceae</taxon>
        <taxon>Paenibacillus</taxon>
    </lineage>
</organism>
<protein>
    <recommendedName>
        <fullName evidence="3">DUF1572 domain-containing protein</fullName>
    </recommendedName>
</protein>
<evidence type="ECO:0000313" key="2">
    <source>
        <dbReference type="Proteomes" id="UP000214746"/>
    </source>
</evidence>
<reference evidence="1" key="1">
    <citation type="submission" date="2018-06" db="EMBL/GenBank/DDBJ databases">
        <title>Paenibacillus xerothermodurans sp. nov. an extremely dry heat resistant spore forming bacterium isolated from the soil of Cape Canaveral, Florida.</title>
        <authorList>
            <person name="Seuylemezian A."/>
            <person name="Kaur N."/>
            <person name="Patil P."/>
            <person name="Patil P."/>
            <person name="Mayilraj S."/>
            <person name="Vaishampayan P."/>
        </authorList>
    </citation>
    <scope>NUCLEOTIDE SEQUENCE [LARGE SCALE GENOMIC DNA]</scope>
    <source>
        <strain evidence="1">ATCC 27380</strain>
    </source>
</reference>
<dbReference type="SUPFAM" id="SSF109854">
    <property type="entry name" value="DinB/YfiT-like putative metalloenzymes"/>
    <property type="match status" value="1"/>
</dbReference>
<dbReference type="InterPro" id="IPR034660">
    <property type="entry name" value="DinB/YfiT-like"/>
</dbReference>
<sequence>MDRPVEIHFSQLDWNRMKQRDVTEEGDATFKTYPSISALLLHVAQHYGYHTGQIVFITKVMHSQSASDYGF</sequence>
<gene>
    <name evidence="1" type="ORF">CBW46_018340</name>
</gene>
<evidence type="ECO:0008006" key="3">
    <source>
        <dbReference type="Google" id="ProtNLM"/>
    </source>
</evidence>
<dbReference type="EMBL" id="NHRJ02000016">
    <property type="protein sequence ID" value="PZE19497.1"/>
    <property type="molecule type" value="Genomic_DNA"/>
</dbReference>
<evidence type="ECO:0000313" key="1">
    <source>
        <dbReference type="EMBL" id="PZE19497.1"/>
    </source>
</evidence>
<dbReference type="Proteomes" id="UP000214746">
    <property type="component" value="Unassembled WGS sequence"/>
</dbReference>
<comment type="caution">
    <text evidence="1">The sequence shown here is derived from an EMBL/GenBank/DDBJ whole genome shotgun (WGS) entry which is preliminary data.</text>
</comment>
<keyword evidence="2" id="KW-1185">Reference proteome</keyword>
<dbReference type="AlphaFoldDB" id="A0A2W1N541"/>